<dbReference type="AlphaFoldDB" id="K0R4S9"/>
<feature type="region of interest" description="Disordered" evidence="1">
    <location>
        <begin position="350"/>
        <end position="393"/>
    </location>
</feature>
<keyword evidence="2" id="KW-0812">Transmembrane</keyword>
<dbReference type="Proteomes" id="UP000266841">
    <property type="component" value="Unassembled WGS sequence"/>
</dbReference>
<keyword evidence="4" id="KW-1185">Reference proteome</keyword>
<evidence type="ECO:0000313" key="4">
    <source>
        <dbReference type="Proteomes" id="UP000266841"/>
    </source>
</evidence>
<dbReference type="EMBL" id="AGNL01047557">
    <property type="protein sequence ID" value="EJK46754.1"/>
    <property type="molecule type" value="Genomic_DNA"/>
</dbReference>
<proteinExistence type="predicted"/>
<feature type="region of interest" description="Disordered" evidence="1">
    <location>
        <begin position="434"/>
        <end position="470"/>
    </location>
</feature>
<keyword evidence="2" id="KW-1133">Transmembrane helix</keyword>
<protein>
    <submittedName>
        <fullName evidence="3">Uncharacterized protein</fullName>
    </submittedName>
</protein>
<accession>K0R4S9</accession>
<sequence>MEPIVADVKFFGLYAPSSSIDSYASLDAHLRAIKATPKNGSGLQKAYQIYTLGVEDETNGSHTIWRLANRAHIQLEESETIQYLTDFYGLDDFSDKWLMAAFSTKDDEKTTAFTRGNVNFSSFVGVDARLAAIESGIAALVFWPYVLGSFEVAHAKCRVGDTSNSASRQYWDQGVALYAGEQVQTGKGSGSSLFALAEALCPVFGKCGENRAPINTELFEMFRAGQDNLNAGKCDAVKGGVEKIKSLMMVPLIQGALLSVYAIDKGGHDSYPGSHDSFYPEDALGEAAAFGSAMFPFMIKCSEGDGQIVENDMFPQRSKNASLSVVQAAFERCYTSFNIDSKWIGEIVEKDAKPNPSPTPMPKALLPNPPSPTSQGSSESVRSQSSPTSSSSSGNTAALIVGLGCFCAVLLALLILTLKGINNRQRKTKEFLTQHSDSKIVSDAKTGSSSNAGGGHEDQKEGKASDAEIV</sequence>
<comment type="caution">
    <text evidence="3">The sequence shown here is derived from an EMBL/GenBank/DDBJ whole genome shotgun (WGS) entry which is preliminary data.</text>
</comment>
<name>K0R4S9_THAOC</name>
<keyword evidence="2" id="KW-0472">Membrane</keyword>
<feature type="compositionally biased region" description="Low complexity" evidence="1">
    <location>
        <begin position="374"/>
        <end position="393"/>
    </location>
</feature>
<evidence type="ECO:0000256" key="2">
    <source>
        <dbReference type="SAM" id="Phobius"/>
    </source>
</evidence>
<reference evidence="3 4" key="1">
    <citation type="journal article" date="2012" name="Genome Biol.">
        <title>Genome and low-iron response of an oceanic diatom adapted to chronic iron limitation.</title>
        <authorList>
            <person name="Lommer M."/>
            <person name="Specht M."/>
            <person name="Roy A.S."/>
            <person name="Kraemer L."/>
            <person name="Andreson R."/>
            <person name="Gutowska M.A."/>
            <person name="Wolf J."/>
            <person name="Bergner S.V."/>
            <person name="Schilhabel M.B."/>
            <person name="Klostermeier U.C."/>
            <person name="Beiko R.G."/>
            <person name="Rosenstiel P."/>
            <person name="Hippler M."/>
            <person name="Laroche J."/>
        </authorList>
    </citation>
    <scope>NUCLEOTIDE SEQUENCE [LARGE SCALE GENOMIC DNA]</scope>
    <source>
        <strain evidence="3 4">CCMP1005</strain>
    </source>
</reference>
<evidence type="ECO:0000313" key="3">
    <source>
        <dbReference type="EMBL" id="EJK46754.1"/>
    </source>
</evidence>
<feature type="compositionally biased region" description="Pro residues" evidence="1">
    <location>
        <begin position="355"/>
        <end position="372"/>
    </location>
</feature>
<organism evidence="3 4">
    <name type="scientific">Thalassiosira oceanica</name>
    <name type="common">Marine diatom</name>
    <dbReference type="NCBI Taxonomy" id="159749"/>
    <lineage>
        <taxon>Eukaryota</taxon>
        <taxon>Sar</taxon>
        <taxon>Stramenopiles</taxon>
        <taxon>Ochrophyta</taxon>
        <taxon>Bacillariophyta</taxon>
        <taxon>Coscinodiscophyceae</taxon>
        <taxon>Thalassiosirophycidae</taxon>
        <taxon>Thalassiosirales</taxon>
        <taxon>Thalassiosiraceae</taxon>
        <taxon>Thalassiosira</taxon>
    </lineage>
</organism>
<feature type="transmembrane region" description="Helical" evidence="2">
    <location>
        <begin position="397"/>
        <end position="418"/>
    </location>
</feature>
<feature type="compositionally biased region" description="Basic and acidic residues" evidence="1">
    <location>
        <begin position="455"/>
        <end position="470"/>
    </location>
</feature>
<dbReference type="OrthoDB" id="41870at2759"/>
<gene>
    <name evidence="3" type="ORF">THAOC_34562</name>
</gene>
<evidence type="ECO:0000256" key="1">
    <source>
        <dbReference type="SAM" id="MobiDB-lite"/>
    </source>
</evidence>